<dbReference type="SUPFAM" id="SSF48403">
    <property type="entry name" value="Ankyrin repeat"/>
    <property type="match status" value="1"/>
</dbReference>
<keyword evidence="2" id="KW-1185">Reference proteome</keyword>
<name>A0ABX5PHH8_9GAMM</name>
<proteinExistence type="predicted"/>
<evidence type="ECO:0000313" key="2">
    <source>
        <dbReference type="Proteomes" id="UP000247584"/>
    </source>
</evidence>
<dbReference type="EMBL" id="QJSY01000060">
    <property type="protein sequence ID" value="PYE53468.1"/>
    <property type="molecule type" value="Genomic_DNA"/>
</dbReference>
<dbReference type="Pfam" id="PF12796">
    <property type="entry name" value="Ank_2"/>
    <property type="match status" value="1"/>
</dbReference>
<accession>A0ABX5PHH8</accession>
<dbReference type="InterPro" id="IPR051616">
    <property type="entry name" value="Cul2-RING_E3_ligase_SR"/>
</dbReference>
<dbReference type="SMART" id="SM00248">
    <property type="entry name" value="ANK"/>
    <property type="match status" value="4"/>
</dbReference>
<gene>
    <name evidence="1" type="ORF">C8J23_1603</name>
</gene>
<dbReference type="InterPro" id="IPR002110">
    <property type="entry name" value="Ankyrin_rpt"/>
</dbReference>
<protein>
    <submittedName>
        <fullName evidence="1">Ankyrin repeat protein</fullName>
    </submittedName>
</protein>
<organism evidence="1 2">
    <name type="scientific">Shewanella chilikensis</name>
    <dbReference type="NCBI Taxonomy" id="558541"/>
    <lineage>
        <taxon>Bacteria</taxon>
        <taxon>Pseudomonadati</taxon>
        <taxon>Pseudomonadota</taxon>
        <taxon>Gammaproteobacteria</taxon>
        <taxon>Alteromonadales</taxon>
        <taxon>Shewanellaceae</taxon>
        <taxon>Shewanella</taxon>
    </lineage>
</organism>
<comment type="caution">
    <text evidence="1">The sequence shown here is derived from an EMBL/GenBank/DDBJ whole genome shotgun (WGS) entry which is preliminary data.</text>
</comment>
<dbReference type="PANTHER" id="PTHR46224">
    <property type="entry name" value="ANKYRIN REPEAT FAMILY PROTEIN"/>
    <property type="match status" value="1"/>
</dbReference>
<dbReference type="Gene3D" id="1.25.40.20">
    <property type="entry name" value="Ankyrin repeat-containing domain"/>
    <property type="match status" value="1"/>
</dbReference>
<dbReference type="Proteomes" id="UP000247584">
    <property type="component" value="Unassembled WGS sequence"/>
</dbReference>
<sequence length="240" mass="26822">MDAEQFFKPEMVQLIKHIQQGREKEARAMIVEGLDLNMHGEEDITPLLWLITQNDKHAIKLALELGADPNFPQADGGNVITFVAGGKDIELLEILLAAGGDANSIDHNREPAVFQAIGESNIEAVRVLQKYGADLNAIDASEINSALHAAFINQWELVYFILNHGGDYRQYSNGGVDLAWIIHDIEQKKLFNANSDNYQWLLKVKAFLLEQGVRFPPPSPAEVQTRWAKEGRAGYQAFEN</sequence>
<reference evidence="1 2" key="1">
    <citation type="submission" date="2018-06" db="EMBL/GenBank/DDBJ databases">
        <title>Genomic Encyclopedia of Type Strains, Phase III (KMG-III): the genomes of soil and plant-associated and newly described type strains.</title>
        <authorList>
            <person name="Whitman W."/>
        </authorList>
    </citation>
    <scope>NUCLEOTIDE SEQUENCE [LARGE SCALE GENOMIC DNA]</scope>
    <source>
        <strain evidence="1 2">JC5</strain>
    </source>
</reference>
<dbReference type="InterPro" id="IPR036770">
    <property type="entry name" value="Ankyrin_rpt-contain_sf"/>
</dbReference>
<evidence type="ECO:0000313" key="1">
    <source>
        <dbReference type="EMBL" id="PYE53468.1"/>
    </source>
</evidence>